<protein>
    <submittedName>
        <fullName evidence="9">Carbohydrate ABC transporter membrane protein 1, CUT1 family</fullName>
    </submittedName>
</protein>
<dbReference type="GO" id="GO:0055085">
    <property type="term" value="P:transmembrane transport"/>
    <property type="evidence" value="ECO:0007669"/>
    <property type="project" value="InterPro"/>
</dbReference>
<keyword evidence="6 7" id="KW-0472">Membrane</keyword>
<feature type="domain" description="ABC transmembrane type-1" evidence="8">
    <location>
        <begin position="74"/>
        <end position="291"/>
    </location>
</feature>
<dbReference type="PANTHER" id="PTHR43227">
    <property type="entry name" value="BLL4140 PROTEIN"/>
    <property type="match status" value="1"/>
</dbReference>
<feature type="transmembrane region" description="Helical" evidence="7">
    <location>
        <begin position="215"/>
        <end position="238"/>
    </location>
</feature>
<keyword evidence="2 7" id="KW-0813">Transport</keyword>
<reference evidence="10" key="1">
    <citation type="submission" date="2016-10" db="EMBL/GenBank/DDBJ databases">
        <authorList>
            <person name="Varghese N."/>
            <person name="Submissions S."/>
        </authorList>
    </citation>
    <scope>NUCLEOTIDE SEQUENCE [LARGE SCALE GENOMIC DNA]</scope>
    <source>
        <strain evidence="10">P18</strain>
    </source>
</reference>
<evidence type="ECO:0000256" key="5">
    <source>
        <dbReference type="ARBA" id="ARBA00022989"/>
    </source>
</evidence>
<dbReference type="Gene3D" id="1.10.3720.10">
    <property type="entry name" value="MetI-like"/>
    <property type="match status" value="1"/>
</dbReference>
<comment type="similarity">
    <text evidence="7">Belongs to the binding-protein-dependent transport system permease family.</text>
</comment>
<dbReference type="PROSITE" id="PS50928">
    <property type="entry name" value="ABC_TM1"/>
    <property type="match status" value="1"/>
</dbReference>
<evidence type="ECO:0000256" key="3">
    <source>
        <dbReference type="ARBA" id="ARBA00022475"/>
    </source>
</evidence>
<accession>A0A1I5UFB1</accession>
<keyword evidence="5 7" id="KW-1133">Transmembrane helix</keyword>
<feature type="transmembrane region" description="Helical" evidence="7">
    <location>
        <begin position="270"/>
        <end position="294"/>
    </location>
</feature>
<evidence type="ECO:0000256" key="2">
    <source>
        <dbReference type="ARBA" id="ARBA00022448"/>
    </source>
</evidence>
<evidence type="ECO:0000256" key="1">
    <source>
        <dbReference type="ARBA" id="ARBA00004651"/>
    </source>
</evidence>
<evidence type="ECO:0000259" key="8">
    <source>
        <dbReference type="PROSITE" id="PS50928"/>
    </source>
</evidence>
<dbReference type="RefSeq" id="WP_074887757.1">
    <property type="nucleotide sequence ID" value="NZ_FOXO01000012.1"/>
</dbReference>
<evidence type="ECO:0000313" key="10">
    <source>
        <dbReference type="Proteomes" id="UP000182624"/>
    </source>
</evidence>
<dbReference type="Proteomes" id="UP000182624">
    <property type="component" value="Unassembled WGS sequence"/>
</dbReference>
<dbReference type="GO" id="GO:0005886">
    <property type="term" value="C:plasma membrane"/>
    <property type="evidence" value="ECO:0007669"/>
    <property type="project" value="UniProtKB-SubCell"/>
</dbReference>
<feature type="transmembrane region" description="Helical" evidence="7">
    <location>
        <begin position="114"/>
        <end position="134"/>
    </location>
</feature>
<evidence type="ECO:0000256" key="6">
    <source>
        <dbReference type="ARBA" id="ARBA00023136"/>
    </source>
</evidence>
<feature type="transmembrane region" description="Helical" evidence="7">
    <location>
        <begin position="78"/>
        <end position="102"/>
    </location>
</feature>
<dbReference type="InterPro" id="IPR035906">
    <property type="entry name" value="MetI-like_sf"/>
</dbReference>
<dbReference type="EMBL" id="FOXO01000012">
    <property type="protein sequence ID" value="SFP93942.1"/>
    <property type="molecule type" value="Genomic_DNA"/>
</dbReference>
<evidence type="ECO:0000313" key="9">
    <source>
        <dbReference type="EMBL" id="SFP93942.1"/>
    </source>
</evidence>
<evidence type="ECO:0000256" key="7">
    <source>
        <dbReference type="RuleBase" id="RU363032"/>
    </source>
</evidence>
<dbReference type="InterPro" id="IPR050809">
    <property type="entry name" value="UgpAE/MalFG_permease"/>
</dbReference>
<keyword evidence="4 7" id="KW-0812">Transmembrane</keyword>
<dbReference type="PANTHER" id="PTHR43227:SF11">
    <property type="entry name" value="BLL4140 PROTEIN"/>
    <property type="match status" value="1"/>
</dbReference>
<comment type="subcellular location">
    <subcellularLocation>
        <location evidence="1 7">Cell membrane</location>
        <topology evidence="1 7">Multi-pass membrane protein</topology>
    </subcellularLocation>
</comment>
<dbReference type="Pfam" id="PF00528">
    <property type="entry name" value="BPD_transp_1"/>
    <property type="match status" value="1"/>
</dbReference>
<dbReference type="SUPFAM" id="SSF161098">
    <property type="entry name" value="MetI-like"/>
    <property type="match status" value="1"/>
</dbReference>
<feature type="transmembrane region" description="Helical" evidence="7">
    <location>
        <begin position="154"/>
        <end position="174"/>
    </location>
</feature>
<keyword evidence="3" id="KW-1003">Cell membrane</keyword>
<evidence type="ECO:0000256" key="4">
    <source>
        <dbReference type="ARBA" id="ARBA00022692"/>
    </source>
</evidence>
<proteinExistence type="inferred from homology"/>
<gene>
    <name evidence="9" type="ORF">SAMN04487928_11297</name>
</gene>
<dbReference type="AlphaFoldDB" id="A0A1I5UFB1"/>
<dbReference type="CDD" id="cd06261">
    <property type="entry name" value="TM_PBP2"/>
    <property type="match status" value="1"/>
</dbReference>
<sequence>MAKRVAKYFEHTWQLWVMLLPAMIYIFIFCYVPMYGVQLAFKEYNFSKGFLGGDFVGFKYFKQYFESNMFWPTLRNTFVIAVTGIIVGFPAPIILALVINQLRNEKWKKFVQTIVYIPYFISVVVLVSMINILFASGSGVVSNFFKALHLVGPSVNIVGSAGTFLPLYVLTGVWQSMGWNSIIFIAALSSVDTQLYDACKVDGANRWQTMLNIDIPALIPTIMILLILNMGGILNVGFDKIFLMQNSTNLGVSQVISTYVYDVGVKSSQFSFGTAVGLFNTVVNFICLVITNWVSRRTTGSGLM</sequence>
<organism evidence="9 10">
    <name type="scientific">Butyrivibrio proteoclasticus</name>
    <dbReference type="NCBI Taxonomy" id="43305"/>
    <lineage>
        <taxon>Bacteria</taxon>
        <taxon>Bacillati</taxon>
        <taxon>Bacillota</taxon>
        <taxon>Clostridia</taxon>
        <taxon>Lachnospirales</taxon>
        <taxon>Lachnospiraceae</taxon>
        <taxon>Butyrivibrio</taxon>
    </lineage>
</organism>
<dbReference type="InterPro" id="IPR000515">
    <property type="entry name" value="MetI-like"/>
</dbReference>
<feature type="transmembrane region" description="Helical" evidence="7">
    <location>
        <begin position="12"/>
        <end position="34"/>
    </location>
</feature>
<name>A0A1I5UFB1_9FIRM</name>
<keyword evidence="10" id="KW-1185">Reference proteome</keyword>